<dbReference type="GO" id="GO:0004479">
    <property type="term" value="F:methionyl-tRNA formyltransferase activity"/>
    <property type="evidence" value="ECO:0007669"/>
    <property type="project" value="UniProtKB-EC"/>
</dbReference>
<feature type="domain" description="Formyl transferase N-terminal" evidence="6">
    <location>
        <begin position="3"/>
        <end position="163"/>
    </location>
</feature>
<dbReference type="InterPro" id="IPR011034">
    <property type="entry name" value="Formyl_transferase-like_C_sf"/>
</dbReference>
<dbReference type="CDD" id="cd08704">
    <property type="entry name" value="Met_tRNA_FMT_C"/>
    <property type="match status" value="1"/>
</dbReference>
<accession>A0A6J6I3P0</accession>
<dbReference type="HAMAP" id="MF_00182">
    <property type="entry name" value="Formyl_trans"/>
    <property type="match status" value="1"/>
</dbReference>
<dbReference type="Pfam" id="PF02911">
    <property type="entry name" value="Formyl_trans_C"/>
    <property type="match status" value="1"/>
</dbReference>
<dbReference type="PANTHER" id="PTHR11138:SF5">
    <property type="entry name" value="METHIONYL-TRNA FORMYLTRANSFERASE, MITOCHONDRIAL"/>
    <property type="match status" value="1"/>
</dbReference>
<dbReference type="Gene3D" id="3.40.50.12230">
    <property type="match status" value="1"/>
</dbReference>
<evidence type="ECO:0000256" key="5">
    <source>
        <dbReference type="SAM" id="MobiDB-lite"/>
    </source>
</evidence>
<dbReference type="InterPro" id="IPR002376">
    <property type="entry name" value="Formyl_transf_N"/>
</dbReference>
<feature type="region of interest" description="Disordered" evidence="5">
    <location>
        <begin position="254"/>
        <end position="282"/>
    </location>
</feature>
<comment type="similarity">
    <text evidence="1">Belongs to the Fmt family.</text>
</comment>
<evidence type="ECO:0000259" key="7">
    <source>
        <dbReference type="Pfam" id="PF02911"/>
    </source>
</evidence>
<dbReference type="PROSITE" id="PS00373">
    <property type="entry name" value="GART"/>
    <property type="match status" value="1"/>
</dbReference>
<evidence type="ECO:0000256" key="1">
    <source>
        <dbReference type="ARBA" id="ARBA00010699"/>
    </source>
</evidence>
<dbReference type="PANTHER" id="PTHR11138">
    <property type="entry name" value="METHIONYL-TRNA FORMYLTRANSFERASE"/>
    <property type="match status" value="1"/>
</dbReference>
<dbReference type="GO" id="GO:0005829">
    <property type="term" value="C:cytosol"/>
    <property type="evidence" value="ECO:0007669"/>
    <property type="project" value="TreeGrafter"/>
</dbReference>
<dbReference type="InterPro" id="IPR041711">
    <property type="entry name" value="Met-tRNA-FMT_N"/>
</dbReference>
<keyword evidence="4" id="KW-0648">Protein biosynthesis</keyword>
<sequence length="282" mass="29943">MGTPDVAVPVLRALVSAGFEIALVVTRPDRRRGRGGELSPSPVKAAAMELGLPVTDDLEAVLDAGVDLAVVVAYGRIIPMRILEQVPMVNLHFSLLPRWRGAAPVERALLAGDAVTGVCLMEVAEGLDTGAIYSRCETKIESSDTLQSLRGRLVDLGAGMAVDALAQGLPEPKPQEGEVIHAAKIDPSELEIDWSGDAVAIDRLVRLGGAWTRFRGARLKVWSVRLVGETGSGTPGELDGLRVATGDGQLELIEVQPEGRARQSADAWRNGSRPTPNEQLGQ</sequence>
<dbReference type="EC" id="2.1.2.9" evidence="2"/>
<evidence type="ECO:0000259" key="6">
    <source>
        <dbReference type="Pfam" id="PF00551"/>
    </source>
</evidence>
<keyword evidence="3" id="KW-0808">Transferase</keyword>
<evidence type="ECO:0000256" key="2">
    <source>
        <dbReference type="ARBA" id="ARBA00012261"/>
    </source>
</evidence>
<evidence type="ECO:0000256" key="4">
    <source>
        <dbReference type="ARBA" id="ARBA00022917"/>
    </source>
</evidence>
<feature type="compositionally biased region" description="Polar residues" evidence="5">
    <location>
        <begin position="272"/>
        <end position="282"/>
    </location>
</feature>
<dbReference type="CDD" id="cd08646">
    <property type="entry name" value="FMT_core_Met-tRNA-FMT_N"/>
    <property type="match status" value="1"/>
</dbReference>
<proteinExistence type="inferred from homology"/>
<dbReference type="AlphaFoldDB" id="A0A6J6I3P0"/>
<reference evidence="8" key="1">
    <citation type="submission" date="2020-05" db="EMBL/GenBank/DDBJ databases">
        <authorList>
            <person name="Chiriac C."/>
            <person name="Salcher M."/>
            <person name="Ghai R."/>
            <person name="Kavagutti S V."/>
        </authorList>
    </citation>
    <scope>NUCLEOTIDE SEQUENCE</scope>
</reference>
<dbReference type="InterPro" id="IPR001555">
    <property type="entry name" value="GART_AS"/>
</dbReference>
<protein>
    <recommendedName>
        <fullName evidence="2">methionyl-tRNA formyltransferase</fullName>
        <ecNumber evidence="2">2.1.2.9</ecNumber>
    </recommendedName>
</protein>
<dbReference type="InterPro" id="IPR036477">
    <property type="entry name" value="Formyl_transf_N_sf"/>
</dbReference>
<dbReference type="Pfam" id="PF00551">
    <property type="entry name" value="Formyl_trans_N"/>
    <property type="match status" value="1"/>
</dbReference>
<feature type="domain" description="Formyl transferase C-terminal" evidence="7">
    <location>
        <begin position="184"/>
        <end position="272"/>
    </location>
</feature>
<dbReference type="InterPro" id="IPR044135">
    <property type="entry name" value="Met-tRNA-FMT_C"/>
</dbReference>
<dbReference type="InterPro" id="IPR005793">
    <property type="entry name" value="Formyl_trans_C"/>
</dbReference>
<evidence type="ECO:0000256" key="3">
    <source>
        <dbReference type="ARBA" id="ARBA00022679"/>
    </source>
</evidence>
<dbReference type="SUPFAM" id="SSF53328">
    <property type="entry name" value="Formyltransferase"/>
    <property type="match status" value="1"/>
</dbReference>
<organism evidence="8">
    <name type="scientific">freshwater metagenome</name>
    <dbReference type="NCBI Taxonomy" id="449393"/>
    <lineage>
        <taxon>unclassified sequences</taxon>
        <taxon>metagenomes</taxon>
        <taxon>ecological metagenomes</taxon>
    </lineage>
</organism>
<gene>
    <name evidence="8" type="ORF">UFOPK1835_01790</name>
</gene>
<dbReference type="EMBL" id="CAEZUP010000102">
    <property type="protein sequence ID" value="CAB4621081.1"/>
    <property type="molecule type" value="Genomic_DNA"/>
</dbReference>
<dbReference type="SUPFAM" id="SSF50486">
    <property type="entry name" value="FMT C-terminal domain-like"/>
    <property type="match status" value="1"/>
</dbReference>
<name>A0A6J6I3P0_9ZZZZ</name>
<evidence type="ECO:0000313" key="8">
    <source>
        <dbReference type="EMBL" id="CAB4621081.1"/>
    </source>
</evidence>
<dbReference type="InterPro" id="IPR005794">
    <property type="entry name" value="Fmt"/>
</dbReference>